<evidence type="ECO:0000313" key="9">
    <source>
        <dbReference type="Proteomes" id="UP001456513"/>
    </source>
</evidence>
<keyword evidence="2" id="KW-0964">Secreted</keyword>
<dbReference type="PROSITE" id="PS50006">
    <property type="entry name" value="FHA_DOMAIN"/>
    <property type="match status" value="1"/>
</dbReference>
<evidence type="ECO:0000259" key="7">
    <source>
        <dbReference type="PROSITE" id="PS50006"/>
    </source>
</evidence>
<organism evidence="8 9">
    <name type="scientific">Rhodococcus navarretei</name>
    <dbReference type="NCBI Taxonomy" id="3128981"/>
    <lineage>
        <taxon>Bacteria</taxon>
        <taxon>Bacillati</taxon>
        <taxon>Actinomycetota</taxon>
        <taxon>Actinomycetes</taxon>
        <taxon>Mycobacteriales</taxon>
        <taxon>Nocardiaceae</taxon>
        <taxon>Rhodococcus</taxon>
    </lineage>
</organism>
<sequence length="167" mass="18450">MADLAPDIVVCCGRTFDRNTYSQCTIDGSDLWDIESEPQAVVPPPPDPSKEPVVPSPRTTLDPTGSRATLRLVTCGSTLDLDAGQSLPVGRDDDYPTADIFRSRTNVSRYHAIIRFDGQRLLVTDTQSSNGTFVNDKKIPPDTEYEVRPGQKLRLAADVDIDIRWES</sequence>
<dbReference type="PROSITE" id="PS00271">
    <property type="entry name" value="THIONIN"/>
    <property type="match status" value="1"/>
</dbReference>
<dbReference type="Gene3D" id="2.60.200.20">
    <property type="match status" value="1"/>
</dbReference>
<name>A0ABU9CWZ6_9NOCA</name>
<keyword evidence="4" id="KW-0611">Plant defense</keyword>
<evidence type="ECO:0000256" key="5">
    <source>
        <dbReference type="ARBA" id="ARBA00023157"/>
    </source>
</evidence>
<dbReference type="SUPFAM" id="SSF49879">
    <property type="entry name" value="SMAD/FHA domain"/>
    <property type="match status" value="1"/>
</dbReference>
<dbReference type="Pfam" id="PF00498">
    <property type="entry name" value="FHA"/>
    <property type="match status" value="1"/>
</dbReference>
<comment type="caution">
    <text evidence="8">The sequence shown here is derived from an EMBL/GenBank/DDBJ whole genome shotgun (WGS) entry which is preliminary data.</text>
</comment>
<feature type="region of interest" description="Disordered" evidence="6">
    <location>
        <begin position="37"/>
        <end position="64"/>
    </location>
</feature>
<proteinExistence type="predicted"/>
<dbReference type="RefSeq" id="WP_341440759.1">
    <property type="nucleotide sequence ID" value="NZ_JBBPCN010000001.1"/>
</dbReference>
<evidence type="ECO:0000256" key="3">
    <source>
        <dbReference type="ARBA" id="ARBA00022553"/>
    </source>
</evidence>
<dbReference type="EMBL" id="JBBPCN010000001">
    <property type="protein sequence ID" value="MEK8070738.1"/>
    <property type="molecule type" value="Genomic_DNA"/>
</dbReference>
<reference evidence="8 9" key="1">
    <citation type="submission" date="2024-03" db="EMBL/GenBank/DDBJ databases">
        <title>Rhodococcus navarretei sp. nov. and Pseudarthrobacter quantumdoti sp. nov., two new species with the ability to biosynthesize Quantum Dots isolated from soil samples at Union Glacier, Antarctica.</title>
        <authorList>
            <person name="Vargas M."/>
        </authorList>
    </citation>
    <scope>NUCLEOTIDE SEQUENCE [LARGE SCALE GENOMIC DNA]</scope>
    <source>
        <strain evidence="8 9">EXRC-4A-4</strain>
    </source>
</reference>
<keyword evidence="9" id="KW-1185">Reference proteome</keyword>
<evidence type="ECO:0000256" key="4">
    <source>
        <dbReference type="ARBA" id="ARBA00022821"/>
    </source>
</evidence>
<feature type="domain" description="FHA" evidence="7">
    <location>
        <begin position="87"/>
        <end position="139"/>
    </location>
</feature>
<dbReference type="InterPro" id="IPR001010">
    <property type="entry name" value="Thionin"/>
</dbReference>
<keyword evidence="3" id="KW-0597">Phosphoprotein</keyword>
<comment type="subcellular location">
    <subcellularLocation>
        <location evidence="1">Secreted</location>
    </subcellularLocation>
</comment>
<protein>
    <submittedName>
        <fullName evidence="8">FHA domain-containing protein</fullName>
    </submittedName>
</protein>
<evidence type="ECO:0000256" key="2">
    <source>
        <dbReference type="ARBA" id="ARBA00022525"/>
    </source>
</evidence>
<evidence type="ECO:0000256" key="6">
    <source>
        <dbReference type="SAM" id="MobiDB-lite"/>
    </source>
</evidence>
<dbReference type="PANTHER" id="PTHR23308">
    <property type="entry name" value="NUCLEAR INHIBITOR OF PROTEIN PHOSPHATASE-1"/>
    <property type="match status" value="1"/>
</dbReference>
<dbReference type="SMART" id="SM00240">
    <property type="entry name" value="FHA"/>
    <property type="match status" value="1"/>
</dbReference>
<evidence type="ECO:0000313" key="8">
    <source>
        <dbReference type="EMBL" id="MEK8070738.1"/>
    </source>
</evidence>
<gene>
    <name evidence="8" type="ORF">AABD04_07750</name>
</gene>
<dbReference type="InterPro" id="IPR008984">
    <property type="entry name" value="SMAD_FHA_dom_sf"/>
</dbReference>
<evidence type="ECO:0000256" key="1">
    <source>
        <dbReference type="ARBA" id="ARBA00004613"/>
    </source>
</evidence>
<dbReference type="InterPro" id="IPR050923">
    <property type="entry name" value="Cell_Proc_Reg/RNA_Proc"/>
</dbReference>
<accession>A0ABU9CWZ6</accession>
<dbReference type="InterPro" id="IPR000253">
    <property type="entry name" value="FHA_dom"/>
</dbReference>
<dbReference type="Proteomes" id="UP001456513">
    <property type="component" value="Unassembled WGS sequence"/>
</dbReference>
<dbReference type="CDD" id="cd00060">
    <property type="entry name" value="FHA"/>
    <property type="match status" value="1"/>
</dbReference>
<keyword evidence="5" id="KW-1015">Disulfide bond</keyword>